<dbReference type="PANTHER" id="PTHR10742:SF228">
    <property type="entry name" value="POLYAMINE OXIDASE 4-RELATED"/>
    <property type="match status" value="1"/>
</dbReference>
<dbReference type="Pfam" id="PF01593">
    <property type="entry name" value="Amino_oxidase"/>
    <property type="match status" value="1"/>
</dbReference>
<evidence type="ECO:0000313" key="4">
    <source>
        <dbReference type="Proteomes" id="UP001179952"/>
    </source>
</evidence>
<gene>
    <name evidence="3" type="ORF">QJS04_geneDACA018886</name>
</gene>
<dbReference type="Gene3D" id="3.50.50.60">
    <property type="entry name" value="FAD/NAD(P)-binding domain"/>
    <property type="match status" value="1"/>
</dbReference>
<feature type="domain" description="Amine oxidase" evidence="2">
    <location>
        <begin position="24"/>
        <end position="193"/>
    </location>
</feature>
<dbReference type="EMBL" id="JAUJYN010000117">
    <property type="protein sequence ID" value="KAK1256542.1"/>
    <property type="molecule type" value="Genomic_DNA"/>
</dbReference>
<comment type="caution">
    <text evidence="3">The sequence shown here is derived from an EMBL/GenBank/DDBJ whole genome shotgun (WGS) entry which is preliminary data.</text>
</comment>
<reference evidence="3" key="1">
    <citation type="journal article" date="2023" name="Nat. Commun.">
        <title>Diploid and tetraploid genomes of Acorus and the evolution of monocots.</title>
        <authorList>
            <person name="Ma L."/>
            <person name="Liu K.W."/>
            <person name="Li Z."/>
            <person name="Hsiao Y.Y."/>
            <person name="Qi Y."/>
            <person name="Fu T."/>
            <person name="Tang G.D."/>
            <person name="Zhang D."/>
            <person name="Sun W.H."/>
            <person name="Liu D.K."/>
            <person name="Li Y."/>
            <person name="Chen G.Z."/>
            <person name="Liu X.D."/>
            <person name="Liao X.Y."/>
            <person name="Jiang Y.T."/>
            <person name="Yu X."/>
            <person name="Hao Y."/>
            <person name="Huang J."/>
            <person name="Zhao X.W."/>
            <person name="Ke S."/>
            <person name="Chen Y.Y."/>
            <person name="Wu W.L."/>
            <person name="Hsu J.L."/>
            <person name="Lin Y.F."/>
            <person name="Huang M.D."/>
            <person name="Li C.Y."/>
            <person name="Huang L."/>
            <person name="Wang Z.W."/>
            <person name="Zhao X."/>
            <person name="Zhong W.Y."/>
            <person name="Peng D.H."/>
            <person name="Ahmad S."/>
            <person name="Lan S."/>
            <person name="Zhang J.S."/>
            <person name="Tsai W.C."/>
            <person name="Van de Peer Y."/>
            <person name="Liu Z.J."/>
        </authorList>
    </citation>
    <scope>NUCLEOTIDE SEQUENCE</scope>
    <source>
        <strain evidence="3">SCP</strain>
    </source>
</reference>
<dbReference type="InterPro" id="IPR050281">
    <property type="entry name" value="Flavin_monoamine_oxidase"/>
</dbReference>
<reference evidence="3" key="2">
    <citation type="submission" date="2023-06" db="EMBL/GenBank/DDBJ databases">
        <authorList>
            <person name="Ma L."/>
            <person name="Liu K.-W."/>
            <person name="Li Z."/>
            <person name="Hsiao Y.-Y."/>
            <person name="Qi Y."/>
            <person name="Fu T."/>
            <person name="Tang G."/>
            <person name="Zhang D."/>
            <person name="Sun W.-H."/>
            <person name="Liu D.-K."/>
            <person name="Li Y."/>
            <person name="Chen G.-Z."/>
            <person name="Liu X.-D."/>
            <person name="Liao X.-Y."/>
            <person name="Jiang Y.-T."/>
            <person name="Yu X."/>
            <person name="Hao Y."/>
            <person name="Huang J."/>
            <person name="Zhao X.-W."/>
            <person name="Ke S."/>
            <person name="Chen Y.-Y."/>
            <person name="Wu W.-L."/>
            <person name="Hsu J.-L."/>
            <person name="Lin Y.-F."/>
            <person name="Huang M.-D."/>
            <person name="Li C.-Y."/>
            <person name="Huang L."/>
            <person name="Wang Z.-W."/>
            <person name="Zhao X."/>
            <person name="Zhong W.-Y."/>
            <person name="Peng D.-H."/>
            <person name="Ahmad S."/>
            <person name="Lan S."/>
            <person name="Zhang J.-S."/>
            <person name="Tsai W.-C."/>
            <person name="Van De Peer Y."/>
            <person name="Liu Z.-J."/>
        </authorList>
    </citation>
    <scope>NUCLEOTIDE SEQUENCE</scope>
    <source>
        <strain evidence="3">SCP</strain>
        <tissue evidence="3">Leaves</tissue>
    </source>
</reference>
<dbReference type="Proteomes" id="UP001179952">
    <property type="component" value="Unassembled WGS sequence"/>
</dbReference>
<dbReference type="PANTHER" id="PTHR10742">
    <property type="entry name" value="FLAVIN MONOAMINE OXIDASE"/>
    <property type="match status" value="1"/>
</dbReference>
<protein>
    <submittedName>
        <fullName evidence="3">Polyamine oxidase 4</fullName>
    </submittedName>
</protein>
<dbReference type="GO" id="GO:0046592">
    <property type="term" value="F:polyamine oxidase activity"/>
    <property type="evidence" value="ECO:0007669"/>
    <property type="project" value="TreeGrafter"/>
</dbReference>
<dbReference type="InterPro" id="IPR002937">
    <property type="entry name" value="Amino_oxidase"/>
</dbReference>
<dbReference type="InterPro" id="IPR036188">
    <property type="entry name" value="FAD/NAD-bd_sf"/>
</dbReference>
<dbReference type="SUPFAM" id="SSF51905">
    <property type="entry name" value="FAD/NAD(P)-binding domain"/>
    <property type="match status" value="1"/>
</dbReference>
<dbReference type="GO" id="GO:0006598">
    <property type="term" value="P:polyamine catabolic process"/>
    <property type="evidence" value="ECO:0007669"/>
    <property type="project" value="TreeGrafter"/>
</dbReference>
<proteinExistence type="inferred from homology"/>
<evidence type="ECO:0000256" key="1">
    <source>
        <dbReference type="ARBA" id="ARBA00005995"/>
    </source>
</evidence>
<evidence type="ECO:0000259" key="2">
    <source>
        <dbReference type="Pfam" id="PF01593"/>
    </source>
</evidence>
<dbReference type="GO" id="GO:0005777">
    <property type="term" value="C:peroxisome"/>
    <property type="evidence" value="ECO:0007669"/>
    <property type="project" value="TreeGrafter"/>
</dbReference>
<organism evidence="3 4">
    <name type="scientific">Acorus gramineus</name>
    <name type="common">Dwarf sweet flag</name>
    <dbReference type="NCBI Taxonomy" id="55184"/>
    <lineage>
        <taxon>Eukaryota</taxon>
        <taxon>Viridiplantae</taxon>
        <taxon>Streptophyta</taxon>
        <taxon>Embryophyta</taxon>
        <taxon>Tracheophyta</taxon>
        <taxon>Spermatophyta</taxon>
        <taxon>Magnoliopsida</taxon>
        <taxon>Liliopsida</taxon>
        <taxon>Acoraceae</taxon>
        <taxon>Acorus</taxon>
    </lineage>
</organism>
<dbReference type="AlphaFoldDB" id="A0AAV8ZWF8"/>
<evidence type="ECO:0000313" key="3">
    <source>
        <dbReference type="EMBL" id="KAK1256542.1"/>
    </source>
</evidence>
<name>A0AAV8ZWF8_ACOGR</name>
<keyword evidence="4" id="KW-1185">Reference proteome</keyword>
<comment type="similarity">
    <text evidence="1">Belongs to the flavin monoamine oxidase family.</text>
</comment>
<sequence>MASRGRSGGSNSVIGVPQQLVNEVEETFKRILKETEKVRDEHATDMSVHQAISIVLDRHPDLRQVGLAHEVLQWYICRMEAWFAADANMISLKNRDQASSLSEHVLSGGHGLMVQGYHPLIKALSKVRVKKISQLYDKVVVSVDDGTYFIADAAIVTVPLGVLKANLIEFEPSSVQFPIWKLAMKIRLPFSSIKYSGLMWNY</sequence>
<accession>A0AAV8ZWF8</accession>